<dbReference type="STRING" id="490829.SAMN05421850_105103"/>
<dbReference type="InterPro" id="IPR036950">
    <property type="entry name" value="PBP_transglycosylase"/>
</dbReference>
<evidence type="ECO:0000256" key="1">
    <source>
        <dbReference type="ARBA" id="ARBA00022475"/>
    </source>
</evidence>
<dbReference type="OrthoDB" id="9766909at2"/>
<keyword evidence="15" id="KW-1185">Reference proteome</keyword>
<comment type="catalytic activity">
    <reaction evidence="11">
        <text>[GlcNAc-(1-&gt;4)-Mur2Ac(oyl-L-Ala-gamma-D-Glu-L-Lys-D-Ala-D-Ala)](n)-di-trans,octa-cis-undecaprenyl diphosphate + beta-D-GlcNAc-(1-&gt;4)-Mur2Ac(oyl-L-Ala-gamma-D-Glu-L-Lys-D-Ala-D-Ala)-di-trans,octa-cis-undecaprenyl diphosphate = [GlcNAc-(1-&gt;4)-Mur2Ac(oyl-L-Ala-gamma-D-Glu-L-Lys-D-Ala-D-Ala)](n+1)-di-trans,octa-cis-undecaprenyl diphosphate + di-trans,octa-cis-undecaprenyl diphosphate + H(+)</text>
        <dbReference type="Rhea" id="RHEA:23708"/>
        <dbReference type="Rhea" id="RHEA-COMP:9602"/>
        <dbReference type="Rhea" id="RHEA-COMP:9603"/>
        <dbReference type="ChEBI" id="CHEBI:15378"/>
        <dbReference type="ChEBI" id="CHEBI:58405"/>
        <dbReference type="ChEBI" id="CHEBI:60033"/>
        <dbReference type="ChEBI" id="CHEBI:78435"/>
        <dbReference type="EC" id="2.4.99.28"/>
    </reaction>
</comment>
<dbReference type="PANTHER" id="PTHR30400">
    <property type="entry name" value="MONOFUNCTIONAL BIOSYNTHETIC PEPTIDOGLYCAN TRANSGLYCOSYLASE"/>
    <property type="match status" value="1"/>
</dbReference>
<keyword evidence="10 11" id="KW-0961">Cell wall biogenesis/degradation</keyword>
<feature type="compositionally biased region" description="Basic residues" evidence="12">
    <location>
        <begin position="1"/>
        <end position="15"/>
    </location>
</feature>
<dbReference type="HAMAP" id="MF_00766">
    <property type="entry name" value="PGT_MtgA"/>
    <property type="match status" value="1"/>
</dbReference>
<keyword evidence="2 11" id="KW-0997">Cell inner membrane</keyword>
<keyword evidence="4 11" id="KW-0808">Transferase</keyword>
<keyword evidence="8 11" id="KW-1133">Transmembrane helix</keyword>
<dbReference type="GO" id="GO:0009252">
    <property type="term" value="P:peptidoglycan biosynthetic process"/>
    <property type="evidence" value="ECO:0007669"/>
    <property type="project" value="UniProtKB-UniRule"/>
</dbReference>
<dbReference type="GO" id="GO:0005886">
    <property type="term" value="C:plasma membrane"/>
    <property type="evidence" value="ECO:0007669"/>
    <property type="project" value="UniProtKB-SubCell"/>
</dbReference>
<feature type="domain" description="Glycosyl transferase family 51" evidence="13">
    <location>
        <begin position="79"/>
        <end position="238"/>
    </location>
</feature>
<dbReference type="AlphaFoldDB" id="A0A1G8N8D5"/>
<reference evidence="14 15" key="1">
    <citation type="submission" date="2016-10" db="EMBL/GenBank/DDBJ databases">
        <authorList>
            <person name="de Groot N.N."/>
        </authorList>
    </citation>
    <scope>NUCLEOTIDE SEQUENCE [LARGE SCALE GENOMIC DNA]</scope>
    <source>
        <strain evidence="14 15">DSM 28010</strain>
    </source>
</reference>
<evidence type="ECO:0000259" key="13">
    <source>
        <dbReference type="Pfam" id="PF00912"/>
    </source>
</evidence>
<comment type="function">
    <text evidence="11">Peptidoglycan polymerase that catalyzes glycan chain elongation from lipid-linked precursors.</text>
</comment>
<comment type="similarity">
    <text evidence="11">Belongs to the glycosyltransferase 51 family.</text>
</comment>
<dbReference type="UniPathway" id="UPA00219"/>
<keyword evidence="6 11" id="KW-0133">Cell shape</keyword>
<dbReference type="NCBIfam" id="TIGR02070">
    <property type="entry name" value="mono_pep_trsgly"/>
    <property type="match status" value="1"/>
</dbReference>
<dbReference type="RefSeq" id="WP_090028729.1">
    <property type="nucleotide sequence ID" value="NZ_FNEB01000005.1"/>
</dbReference>
<proteinExistence type="inferred from homology"/>
<evidence type="ECO:0000256" key="9">
    <source>
        <dbReference type="ARBA" id="ARBA00023136"/>
    </source>
</evidence>
<comment type="subcellular location">
    <subcellularLocation>
        <location evidence="11">Cell inner membrane</location>
        <topology evidence="11">Single-pass membrane protein</topology>
    </subcellularLocation>
</comment>
<dbReference type="Pfam" id="PF00912">
    <property type="entry name" value="Transgly"/>
    <property type="match status" value="1"/>
</dbReference>
<keyword evidence="9 11" id="KW-0472">Membrane</keyword>
<feature type="transmembrane region" description="Helical" evidence="11">
    <location>
        <begin position="36"/>
        <end position="57"/>
    </location>
</feature>
<gene>
    <name evidence="11" type="primary">mtgA</name>
    <name evidence="14" type="ORF">SAMN05421850_105103</name>
</gene>
<evidence type="ECO:0000256" key="10">
    <source>
        <dbReference type="ARBA" id="ARBA00023316"/>
    </source>
</evidence>
<dbReference type="GO" id="GO:0008360">
    <property type="term" value="P:regulation of cell shape"/>
    <property type="evidence" value="ECO:0007669"/>
    <property type="project" value="UniProtKB-KW"/>
</dbReference>
<evidence type="ECO:0000313" key="14">
    <source>
        <dbReference type="EMBL" id="SDI76336.1"/>
    </source>
</evidence>
<dbReference type="GO" id="GO:0008955">
    <property type="term" value="F:peptidoglycan glycosyltransferase activity"/>
    <property type="evidence" value="ECO:0007669"/>
    <property type="project" value="UniProtKB-UniRule"/>
</dbReference>
<evidence type="ECO:0000256" key="6">
    <source>
        <dbReference type="ARBA" id="ARBA00022960"/>
    </source>
</evidence>
<sequence length="254" mass="28208">MARAKSSGKSKKKTRAKGEDGLKSALRRAPLRPLRFVLRWTLRTVLVAVFLLVAWVLSYKVIDPRTTPYIWQESRRLGAVDHAWVPMEEIAPVMARSVVAAEDANYCLHWGFDMGAIRAALEEGARRGASTISQQVVKNAFLWQGRDWSRKALEALITPLVEATWSKRRILEVYLNIVEFDEGVFGVEAAARHYFGVGPEALSAVQAARLAAVLPNPKARNAARPTASLRKRAASILDGAETIRRDGRAACFED</sequence>
<evidence type="ECO:0000256" key="11">
    <source>
        <dbReference type="HAMAP-Rule" id="MF_00766"/>
    </source>
</evidence>
<evidence type="ECO:0000256" key="3">
    <source>
        <dbReference type="ARBA" id="ARBA00022676"/>
    </source>
</evidence>
<accession>A0A1G8N8D5</accession>
<evidence type="ECO:0000256" key="8">
    <source>
        <dbReference type="ARBA" id="ARBA00022989"/>
    </source>
</evidence>
<dbReference type="GO" id="GO:0071555">
    <property type="term" value="P:cell wall organization"/>
    <property type="evidence" value="ECO:0007669"/>
    <property type="project" value="UniProtKB-KW"/>
</dbReference>
<dbReference type="PANTHER" id="PTHR30400:SF0">
    <property type="entry name" value="BIOSYNTHETIC PEPTIDOGLYCAN TRANSGLYCOSYLASE"/>
    <property type="match status" value="1"/>
</dbReference>
<feature type="region of interest" description="Disordered" evidence="12">
    <location>
        <begin position="1"/>
        <end position="21"/>
    </location>
</feature>
<dbReference type="Proteomes" id="UP000199340">
    <property type="component" value="Unassembled WGS sequence"/>
</dbReference>
<dbReference type="Gene3D" id="1.10.3810.10">
    <property type="entry name" value="Biosynthetic peptidoglycan transglycosylase-like"/>
    <property type="match status" value="1"/>
</dbReference>
<dbReference type="InterPro" id="IPR001264">
    <property type="entry name" value="Glyco_trans_51"/>
</dbReference>
<dbReference type="EC" id="2.4.99.28" evidence="11"/>
<protein>
    <recommendedName>
        <fullName evidence="11">Biosynthetic peptidoglycan transglycosylase</fullName>
        <ecNumber evidence="11">2.4.99.28</ecNumber>
    </recommendedName>
    <alternativeName>
        <fullName evidence="11">Glycan polymerase</fullName>
    </alternativeName>
    <alternativeName>
        <fullName evidence="11">Peptidoglycan glycosyltransferase MtgA</fullName>
        <shortName evidence="11">PGT</shortName>
    </alternativeName>
</protein>
<evidence type="ECO:0000256" key="7">
    <source>
        <dbReference type="ARBA" id="ARBA00022984"/>
    </source>
</evidence>
<dbReference type="InterPro" id="IPR011812">
    <property type="entry name" value="Pep_trsgly"/>
</dbReference>
<organism evidence="14 15">
    <name type="scientific">Lutimaribacter saemankumensis</name>
    <dbReference type="NCBI Taxonomy" id="490829"/>
    <lineage>
        <taxon>Bacteria</taxon>
        <taxon>Pseudomonadati</taxon>
        <taxon>Pseudomonadota</taxon>
        <taxon>Alphaproteobacteria</taxon>
        <taxon>Rhodobacterales</taxon>
        <taxon>Roseobacteraceae</taxon>
        <taxon>Lutimaribacter</taxon>
    </lineage>
</organism>
<name>A0A1G8N8D5_9RHOB</name>
<keyword evidence="5 11" id="KW-0812">Transmembrane</keyword>
<evidence type="ECO:0000313" key="15">
    <source>
        <dbReference type="Proteomes" id="UP000199340"/>
    </source>
</evidence>
<evidence type="ECO:0000256" key="5">
    <source>
        <dbReference type="ARBA" id="ARBA00022692"/>
    </source>
</evidence>
<evidence type="ECO:0000256" key="4">
    <source>
        <dbReference type="ARBA" id="ARBA00022679"/>
    </source>
</evidence>
<dbReference type="GO" id="GO:0016763">
    <property type="term" value="F:pentosyltransferase activity"/>
    <property type="evidence" value="ECO:0007669"/>
    <property type="project" value="InterPro"/>
</dbReference>
<keyword evidence="7 11" id="KW-0573">Peptidoglycan synthesis</keyword>
<evidence type="ECO:0000256" key="12">
    <source>
        <dbReference type="SAM" id="MobiDB-lite"/>
    </source>
</evidence>
<keyword evidence="1 11" id="KW-1003">Cell membrane</keyword>
<keyword evidence="3 11" id="KW-0328">Glycosyltransferase</keyword>
<dbReference type="InterPro" id="IPR023346">
    <property type="entry name" value="Lysozyme-like_dom_sf"/>
</dbReference>
<dbReference type="SUPFAM" id="SSF53955">
    <property type="entry name" value="Lysozyme-like"/>
    <property type="match status" value="1"/>
</dbReference>
<dbReference type="GO" id="GO:0009274">
    <property type="term" value="C:peptidoglycan-based cell wall"/>
    <property type="evidence" value="ECO:0007669"/>
    <property type="project" value="InterPro"/>
</dbReference>
<comment type="pathway">
    <text evidence="11">Cell wall biogenesis; peptidoglycan biosynthesis.</text>
</comment>
<dbReference type="EMBL" id="FNEB01000005">
    <property type="protein sequence ID" value="SDI76336.1"/>
    <property type="molecule type" value="Genomic_DNA"/>
</dbReference>
<evidence type="ECO:0000256" key="2">
    <source>
        <dbReference type="ARBA" id="ARBA00022519"/>
    </source>
</evidence>